<dbReference type="InterPro" id="IPR012218">
    <property type="entry name" value="Cyt_c_BACSU-c550-type"/>
</dbReference>
<evidence type="ECO:0000256" key="3">
    <source>
        <dbReference type="ARBA" id="ARBA00022723"/>
    </source>
</evidence>
<dbReference type="Proteomes" id="UP001519343">
    <property type="component" value="Unassembled WGS sequence"/>
</dbReference>
<dbReference type="Gene3D" id="1.10.760.10">
    <property type="entry name" value="Cytochrome c-like domain"/>
    <property type="match status" value="1"/>
</dbReference>
<evidence type="ECO:0000256" key="4">
    <source>
        <dbReference type="ARBA" id="ARBA00022982"/>
    </source>
</evidence>
<dbReference type="SUPFAM" id="SSF46626">
    <property type="entry name" value="Cytochrome c"/>
    <property type="match status" value="1"/>
</dbReference>
<keyword evidence="5 6" id="KW-0408">Iron</keyword>
<keyword evidence="4" id="KW-0249">Electron transport</keyword>
<dbReference type="InterPro" id="IPR009056">
    <property type="entry name" value="Cyt_c-like_dom"/>
</dbReference>
<dbReference type="InterPro" id="IPR036909">
    <property type="entry name" value="Cyt_c-like_dom_sf"/>
</dbReference>
<evidence type="ECO:0000259" key="7">
    <source>
        <dbReference type="PROSITE" id="PS51007"/>
    </source>
</evidence>
<dbReference type="PROSITE" id="PS51007">
    <property type="entry name" value="CYTC"/>
    <property type="match status" value="1"/>
</dbReference>
<keyword evidence="1" id="KW-0813">Transport</keyword>
<proteinExistence type="predicted"/>
<gene>
    <name evidence="8" type="ORF">J2Z37_000621</name>
</gene>
<keyword evidence="3 6" id="KW-0479">Metal-binding</keyword>
<sequence>MDKTVRALVGILAGGLVIGLGLAFSGAGVPKEGEQQEAAAQAPTAEEIQSTVQSTCTACHGADLNGSAGPNLHNLDQKYSKEEIVDILANGKGGMPKGLVPGNEEYVADYLLTLKQ</sequence>
<organism evidence="8 9">
    <name type="scientific">Ammoniphilus resinae</name>
    <dbReference type="NCBI Taxonomy" id="861532"/>
    <lineage>
        <taxon>Bacteria</taxon>
        <taxon>Bacillati</taxon>
        <taxon>Bacillota</taxon>
        <taxon>Bacilli</taxon>
        <taxon>Bacillales</taxon>
        <taxon>Paenibacillaceae</taxon>
        <taxon>Aneurinibacillus group</taxon>
        <taxon>Ammoniphilus</taxon>
    </lineage>
</organism>
<keyword evidence="9" id="KW-1185">Reference proteome</keyword>
<dbReference type="PANTHER" id="PTHR37823:SF4">
    <property type="entry name" value="MENAQUINOL-CYTOCHROME C REDUCTASE CYTOCHROME B_C SUBUNIT"/>
    <property type="match status" value="1"/>
</dbReference>
<keyword evidence="2 6" id="KW-0349">Heme</keyword>
<protein>
    <submittedName>
        <fullName evidence="8">Cytochrome c551</fullName>
    </submittedName>
</protein>
<comment type="caution">
    <text evidence="8">The sequence shown here is derived from an EMBL/GenBank/DDBJ whole genome shotgun (WGS) entry which is preliminary data.</text>
</comment>
<name>A0ABS4GK85_9BACL</name>
<evidence type="ECO:0000256" key="5">
    <source>
        <dbReference type="ARBA" id="ARBA00023004"/>
    </source>
</evidence>
<evidence type="ECO:0000313" key="8">
    <source>
        <dbReference type="EMBL" id="MBP1930634.1"/>
    </source>
</evidence>
<dbReference type="PIRSF" id="PIRSF000025">
    <property type="entry name" value="Cytc_Bsub_c550"/>
    <property type="match status" value="1"/>
</dbReference>
<accession>A0ABS4GK85</accession>
<feature type="domain" description="Cytochrome c" evidence="7">
    <location>
        <begin position="40"/>
        <end position="116"/>
    </location>
</feature>
<dbReference type="EMBL" id="JAGGKT010000001">
    <property type="protein sequence ID" value="MBP1930634.1"/>
    <property type="molecule type" value="Genomic_DNA"/>
</dbReference>
<dbReference type="PANTHER" id="PTHR37823">
    <property type="entry name" value="CYTOCHROME C-553-LIKE"/>
    <property type="match status" value="1"/>
</dbReference>
<reference evidence="8 9" key="1">
    <citation type="submission" date="2021-03" db="EMBL/GenBank/DDBJ databases">
        <title>Genomic Encyclopedia of Type Strains, Phase IV (KMG-IV): sequencing the most valuable type-strain genomes for metagenomic binning, comparative biology and taxonomic classification.</title>
        <authorList>
            <person name="Goeker M."/>
        </authorList>
    </citation>
    <scope>NUCLEOTIDE SEQUENCE [LARGE SCALE GENOMIC DNA]</scope>
    <source>
        <strain evidence="8 9">DSM 24738</strain>
    </source>
</reference>
<evidence type="ECO:0000313" key="9">
    <source>
        <dbReference type="Proteomes" id="UP001519343"/>
    </source>
</evidence>
<dbReference type="Pfam" id="PF13442">
    <property type="entry name" value="Cytochrome_CBB3"/>
    <property type="match status" value="1"/>
</dbReference>
<evidence type="ECO:0000256" key="2">
    <source>
        <dbReference type="ARBA" id="ARBA00022617"/>
    </source>
</evidence>
<evidence type="ECO:0000256" key="1">
    <source>
        <dbReference type="ARBA" id="ARBA00022448"/>
    </source>
</evidence>
<dbReference type="RefSeq" id="WP_209808712.1">
    <property type="nucleotide sequence ID" value="NZ_JAGGKT010000001.1"/>
</dbReference>
<dbReference type="InterPro" id="IPR051811">
    <property type="entry name" value="Cytochrome_c550/c551-like"/>
</dbReference>
<evidence type="ECO:0000256" key="6">
    <source>
        <dbReference type="PROSITE-ProRule" id="PRU00433"/>
    </source>
</evidence>